<dbReference type="Pfam" id="PF01636">
    <property type="entry name" value="APH"/>
    <property type="match status" value="1"/>
</dbReference>
<dbReference type="HOGENOM" id="CLU_784641_0_0_7"/>
<dbReference type="EMBL" id="CP001940">
    <property type="protein sequence ID" value="ADH87116.1"/>
    <property type="molecule type" value="Genomic_DNA"/>
</dbReference>
<organism evidence="2 3">
    <name type="scientific">Desulfurivibrio alkaliphilus (strain DSM 19089 / UNIQEM U267 / AHT2)</name>
    <dbReference type="NCBI Taxonomy" id="589865"/>
    <lineage>
        <taxon>Bacteria</taxon>
        <taxon>Pseudomonadati</taxon>
        <taxon>Thermodesulfobacteriota</taxon>
        <taxon>Desulfobulbia</taxon>
        <taxon>Desulfobulbales</taxon>
        <taxon>Desulfobulbaceae</taxon>
        <taxon>Desulfurivibrio</taxon>
    </lineage>
</organism>
<sequence length="360" mass="40646">MVWSKGVRALKEAIQGHRAVGRAVHRCESLLVSGEYIIGWNAAWLRAEEGILRAGLPVQQAFLRHHAASTQLQRCVEWFPPWRISCRKPRSLVGKPANILLYRGDCCLLLERDGLHVRRVCEDLQLLERLTEISRTLGRYLTVPAIELLETGIPGLHCTRESVMDGTPFKQMPLHALEAGYTEFLEQCCRQASGAGEPYAAPEVIAEVIDQWPLPDWLQSAMGQGRPALIDMLSAAPAVLAHGDAHPNNLILLRSGATGLIDLERADRMPFFFDALYILRCTDPACKHLRERYLAGAFDGHLQRLWKAAGQTWNPEHRLLYLLAIGIAHGLRALYRNKPVPRRARRVRNVTRALEECFRR</sequence>
<reference evidence="3" key="1">
    <citation type="submission" date="2010-02" db="EMBL/GenBank/DDBJ databases">
        <title>Complete sequence of Desulfurivibrio alkaliphilus AHT2.</title>
        <authorList>
            <consortium name="US DOE Joint Genome Institute"/>
            <person name="Pitluck S."/>
            <person name="Chertkov O."/>
            <person name="Detter J.C."/>
            <person name="Han C."/>
            <person name="Tapia R."/>
            <person name="Larimer F."/>
            <person name="Land M."/>
            <person name="Hauser L."/>
            <person name="Kyrpides N."/>
            <person name="Mikhailova N."/>
            <person name="Sorokin D.Y."/>
            <person name="Muyzer G."/>
            <person name="Woyke T."/>
        </authorList>
    </citation>
    <scope>NUCLEOTIDE SEQUENCE [LARGE SCALE GENOMIC DNA]</scope>
    <source>
        <strain evidence="3">DSM 19089 / UNIQEM U267 / AHT2</strain>
    </source>
</reference>
<dbReference type="eggNOG" id="COG0510">
    <property type="taxonomic scope" value="Bacteria"/>
</dbReference>
<dbReference type="AlphaFoldDB" id="D6Z083"/>
<protein>
    <submittedName>
        <fullName evidence="2">Aminoglycoside phosphotransferase</fullName>
    </submittedName>
</protein>
<proteinExistence type="predicted"/>
<gene>
    <name evidence="2" type="ordered locus">DaAHT2_2451</name>
</gene>
<name>D6Z083_DESAT</name>
<dbReference type="InParanoid" id="D6Z083"/>
<evidence type="ECO:0000313" key="3">
    <source>
        <dbReference type="Proteomes" id="UP000001508"/>
    </source>
</evidence>
<dbReference type="STRING" id="589865.DaAHT2_2451"/>
<dbReference type="InterPro" id="IPR011009">
    <property type="entry name" value="Kinase-like_dom_sf"/>
</dbReference>
<keyword evidence="2" id="KW-0808">Transferase</keyword>
<dbReference type="SUPFAM" id="SSF56112">
    <property type="entry name" value="Protein kinase-like (PK-like)"/>
    <property type="match status" value="1"/>
</dbReference>
<dbReference type="Gene3D" id="3.90.1200.10">
    <property type="match status" value="1"/>
</dbReference>
<accession>D6Z083</accession>
<dbReference type="InterPro" id="IPR002575">
    <property type="entry name" value="Aminoglycoside_PTrfase"/>
</dbReference>
<dbReference type="KEGG" id="dak:DaAHT2_2451"/>
<feature type="domain" description="Aminoglycoside phosphotransferase" evidence="1">
    <location>
        <begin position="211"/>
        <end position="300"/>
    </location>
</feature>
<keyword evidence="3" id="KW-1185">Reference proteome</keyword>
<dbReference type="Proteomes" id="UP000001508">
    <property type="component" value="Chromosome"/>
</dbReference>
<dbReference type="GO" id="GO:0016740">
    <property type="term" value="F:transferase activity"/>
    <property type="evidence" value="ECO:0007669"/>
    <property type="project" value="UniProtKB-KW"/>
</dbReference>
<evidence type="ECO:0000313" key="2">
    <source>
        <dbReference type="EMBL" id="ADH87116.1"/>
    </source>
</evidence>
<evidence type="ECO:0000259" key="1">
    <source>
        <dbReference type="Pfam" id="PF01636"/>
    </source>
</evidence>